<dbReference type="Proteomes" id="UP000007093">
    <property type="component" value="Chromosome"/>
</dbReference>
<name>G4Q8P3_ACIIR</name>
<protein>
    <recommendedName>
        <fullName evidence="3">DnaB/C C-terminal domain-containing protein</fullName>
    </recommendedName>
</protein>
<reference evidence="4 5" key="1">
    <citation type="journal article" date="2011" name="J. Bacteriol.">
        <title>Complete genome sequence of Acidaminococcus intestini RYC-MR95, a Gram-negative bacterium from the phylum Firmicutes.</title>
        <authorList>
            <person name="D'Auria G."/>
            <person name="Galan J.C."/>
            <person name="Rodriguez-Alcayna M."/>
            <person name="Moya A."/>
            <person name="Baquero F."/>
            <person name="Latorre A."/>
        </authorList>
    </citation>
    <scope>NUCLEOTIDE SEQUENCE [LARGE SCALE GENOMIC DNA]</scope>
    <source>
        <strain evidence="4 5">RyC-MR95</strain>
    </source>
</reference>
<dbReference type="PATRIC" id="fig|568816.4.peg.1208"/>
<feature type="domain" description="DnaB/C C-terminal" evidence="3">
    <location>
        <begin position="173"/>
        <end position="228"/>
    </location>
</feature>
<feature type="region of interest" description="Disordered" evidence="2">
    <location>
        <begin position="108"/>
        <end position="160"/>
    </location>
</feature>
<evidence type="ECO:0000259" key="3">
    <source>
        <dbReference type="Pfam" id="PF07261"/>
    </source>
</evidence>
<dbReference type="KEGG" id="ain:Acin_1251"/>
<comment type="similarity">
    <text evidence="1">Belongs to the DnaB/DnaD family.</text>
</comment>
<keyword evidence="5" id="KW-1185">Reference proteome</keyword>
<dbReference type="AlphaFoldDB" id="G4Q8P3"/>
<proteinExistence type="inferred from homology"/>
<evidence type="ECO:0000256" key="2">
    <source>
        <dbReference type="SAM" id="MobiDB-lite"/>
    </source>
</evidence>
<dbReference type="Pfam" id="PF07261">
    <property type="entry name" value="DnaB_2"/>
    <property type="match status" value="1"/>
</dbReference>
<dbReference type="eggNOG" id="COG3935">
    <property type="taxonomic scope" value="Bacteria"/>
</dbReference>
<dbReference type="Gene3D" id="1.10.10.630">
    <property type="entry name" value="DnaD domain-like"/>
    <property type="match status" value="1"/>
</dbReference>
<evidence type="ECO:0000313" key="4">
    <source>
        <dbReference type="EMBL" id="AEQ22476.1"/>
    </source>
</evidence>
<dbReference type="HOGENOM" id="CLU_971909_0_0_9"/>
<accession>G4Q8P3</accession>
<evidence type="ECO:0000256" key="1">
    <source>
        <dbReference type="ARBA" id="ARBA00093462"/>
    </source>
</evidence>
<dbReference type="EMBL" id="CP003058">
    <property type="protein sequence ID" value="AEQ22476.1"/>
    <property type="molecule type" value="Genomic_DNA"/>
</dbReference>
<dbReference type="InParanoid" id="G4Q8P3"/>
<organism evidence="4 5">
    <name type="scientific">Acidaminococcus intestini (strain RyC-MR95)</name>
    <dbReference type="NCBI Taxonomy" id="568816"/>
    <lineage>
        <taxon>Bacteria</taxon>
        <taxon>Bacillati</taxon>
        <taxon>Bacillota</taxon>
        <taxon>Negativicutes</taxon>
        <taxon>Acidaminococcales</taxon>
        <taxon>Acidaminococcaceae</taxon>
        <taxon>Acidaminococcus</taxon>
    </lineage>
</organism>
<dbReference type="STRING" id="568816.Acin_1251"/>
<dbReference type="InterPro" id="IPR034829">
    <property type="entry name" value="DnaD-like_sf"/>
</dbReference>
<sequence length="286" mass="31672">MNRLQINYVSEINAFHMWLATNPTLSTSARILWFSLMHYCNSCGWKVDFAVPLSAIEADTGLKRDAIYAARNSLIQAGRIKVTQRKGGKAAVYSLIFFTVEAGDENPVSGMASVKPTRTPTRTPTPSPTRTPTSTPNIPRVEKTRVDKGGGAARARSTRNPVNDLDFGEVAQAFSDNINPITPFQADDLHDLYETYGKDRVIWAIREGARNNARSIRYVERVLEHWRRGDTGKPRQQQNQTATDLYQGMASVISDQGDDPEKIAAWMEEEGVDIDSIAKSGGHGSD</sequence>
<dbReference type="InterPro" id="IPR006343">
    <property type="entry name" value="DnaB/C_C"/>
</dbReference>
<dbReference type="SUPFAM" id="SSF158499">
    <property type="entry name" value="DnaD domain-like"/>
    <property type="match status" value="1"/>
</dbReference>
<gene>
    <name evidence="4" type="ordered locus">Acin_1251</name>
</gene>
<dbReference type="NCBIfam" id="TIGR01446">
    <property type="entry name" value="DnaD_dom"/>
    <property type="match status" value="1"/>
</dbReference>
<evidence type="ECO:0000313" key="5">
    <source>
        <dbReference type="Proteomes" id="UP000007093"/>
    </source>
</evidence>